<dbReference type="InterPro" id="IPR036640">
    <property type="entry name" value="ABC1_TM_sf"/>
</dbReference>
<dbReference type="Pfam" id="PF00664">
    <property type="entry name" value="ABC_membrane"/>
    <property type="match status" value="1"/>
</dbReference>
<keyword evidence="3" id="KW-0472">Membrane</keyword>
<dbReference type="SUPFAM" id="SSF90123">
    <property type="entry name" value="ABC transporter transmembrane region"/>
    <property type="match status" value="1"/>
</dbReference>
<reference evidence="6" key="2">
    <citation type="submission" date="2015-01" db="EMBL/GenBank/DDBJ databases">
        <title>Evolutionary Origins and Diversification of the Mycorrhizal Mutualists.</title>
        <authorList>
            <consortium name="DOE Joint Genome Institute"/>
            <consortium name="Mycorrhizal Genomics Consortium"/>
            <person name="Kohler A."/>
            <person name="Kuo A."/>
            <person name="Nagy L.G."/>
            <person name="Floudas D."/>
            <person name="Copeland A."/>
            <person name="Barry K.W."/>
            <person name="Cichocki N."/>
            <person name="Veneault-Fourrey C."/>
            <person name="LaButti K."/>
            <person name="Lindquist E.A."/>
            <person name="Lipzen A."/>
            <person name="Lundell T."/>
            <person name="Morin E."/>
            <person name="Murat C."/>
            <person name="Riley R."/>
            <person name="Ohm R."/>
            <person name="Sun H."/>
            <person name="Tunlid A."/>
            <person name="Henrissat B."/>
            <person name="Grigoriev I.V."/>
            <person name="Hibbett D.S."/>
            <person name="Martin F."/>
        </authorList>
    </citation>
    <scope>NUCLEOTIDE SEQUENCE [LARGE SCALE GENOMIC DNA]</scope>
    <source>
        <strain evidence="6">LaAM-08-1</strain>
    </source>
</reference>
<name>A0A0C9X5S1_9AGAR</name>
<keyword evidence="1" id="KW-0812">Transmembrane</keyword>
<gene>
    <name evidence="5" type="ORF">K443DRAFT_652824</name>
</gene>
<dbReference type="PROSITE" id="PS50929">
    <property type="entry name" value="ABC_TM1F"/>
    <property type="match status" value="1"/>
</dbReference>
<dbReference type="GO" id="GO:0140359">
    <property type="term" value="F:ABC-type transporter activity"/>
    <property type="evidence" value="ECO:0007669"/>
    <property type="project" value="InterPro"/>
</dbReference>
<dbReference type="EMBL" id="KN838960">
    <property type="protein sequence ID" value="KIJ91852.1"/>
    <property type="molecule type" value="Genomic_DNA"/>
</dbReference>
<evidence type="ECO:0000256" key="2">
    <source>
        <dbReference type="ARBA" id="ARBA00022989"/>
    </source>
</evidence>
<keyword evidence="2" id="KW-1133">Transmembrane helix</keyword>
<evidence type="ECO:0000256" key="3">
    <source>
        <dbReference type="ARBA" id="ARBA00023136"/>
    </source>
</evidence>
<evidence type="ECO:0000259" key="4">
    <source>
        <dbReference type="PROSITE" id="PS50929"/>
    </source>
</evidence>
<feature type="domain" description="ABC transmembrane type-1" evidence="4">
    <location>
        <begin position="7"/>
        <end position="81"/>
    </location>
</feature>
<dbReference type="OrthoDB" id="6500128at2759"/>
<organism evidence="5 6">
    <name type="scientific">Laccaria amethystina LaAM-08-1</name>
    <dbReference type="NCBI Taxonomy" id="1095629"/>
    <lineage>
        <taxon>Eukaryota</taxon>
        <taxon>Fungi</taxon>
        <taxon>Dikarya</taxon>
        <taxon>Basidiomycota</taxon>
        <taxon>Agaricomycotina</taxon>
        <taxon>Agaricomycetes</taxon>
        <taxon>Agaricomycetidae</taxon>
        <taxon>Agaricales</taxon>
        <taxon>Agaricineae</taxon>
        <taxon>Hydnangiaceae</taxon>
        <taxon>Laccaria</taxon>
    </lineage>
</organism>
<evidence type="ECO:0000313" key="5">
    <source>
        <dbReference type="EMBL" id="KIJ91852.1"/>
    </source>
</evidence>
<reference evidence="5 6" key="1">
    <citation type="submission" date="2014-04" db="EMBL/GenBank/DDBJ databases">
        <authorList>
            <consortium name="DOE Joint Genome Institute"/>
            <person name="Kuo A."/>
            <person name="Kohler A."/>
            <person name="Nagy L.G."/>
            <person name="Floudas D."/>
            <person name="Copeland A."/>
            <person name="Barry K.W."/>
            <person name="Cichocki N."/>
            <person name="Veneault-Fourrey C."/>
            <person name="LaButti K."/>
            <person name="Lindquist E.A."/>
            <person name="Lipzen A."/>
            <person name="Lundell T."/>
            <person name="Morin E."/>
            <person name="Murat C."/>
            <person name="Sun H."/>
            <person name="Tunlid A."/>
            <person name="Henrissat B."/>
            <person name="Grigoriev I.V."/>
            <person name="Hibbett D.S."/>
            <person name="Martin F."/>
            <person name="Nordberg H.P."/>
            <person name="Cantor M.N."/>
            <person name="Hua S.X."/>
        </authorList>
    </citation>
    <scope>NUCLEOTIDE SEQUENCE [LARGE SCALE GENOMIC DNA]</scope>
    <source>
        <strain evidence="5 6">LaAM-08-1</strain>
    </source>
</reference>
<dbReference type="Proteomes" id="UP000054477">
    <property type="component" value="Unassembled WGS sequence"/>
</dbReference>
<evidence type="ECO:0000256" key="1">
    <source>
        <dbReference type="ARBA" id="ARBA00022692"/>
    </source>
</evidence>
<dbReference type="GO" id="GO:0005524">
    <property type="term" value="F:ATP binding"/>
    <property type="evidence" value="ECO:0007669"/>
    <property type="project" value="InterPro"/>
</dbReference>
<sequence>RVRPWSVLLYLTTCVTCLVLAFTRSWALTLVILSAVPILMLIRGISQGLASPLLASERQQSAIVANIIDRAVSAISTLKAFKPGTLRAFSRGCGFSPARQSCGEA</sequence>
<evidence type="ECO:0000313" key="6">
    <source>
        <dbReference type="Proteomes" id="UP000054477"/>
    </source>
</evidence>
<dbReference type="HOGENOM" id="CLU_2242922_0_0_1"/>
<keyword evidence="6" id="KW-1185">Reference proteome</keyword>
<dbReference type="STRING" id="1095629.A0A0C9X5S1"/>
<feature type="non-terminal residue" evidence="5">
    <location>
        <position position="1"/>
    </location>
</feature>
<proteinExistence type="predicted"/>
<dbReference type="AlphaFoldDB" id="A0A0C9X5S1"/>
<dbReference type="Gene3D" id="1.20.1560.10">
    <property type="entry name" value="ABC transporter type 1, transmembrane domain"/>
    <property type="match status" value="1"/>
</dbReference>
<accession>A0A0C9X5S1</accession>
<dbReference type="GO" id="GO:0016020">
    <property type="term" value="C:membrane"/>
    <property type="evidence" value="ECO:0007669"/>
    <property type="project" value="InterPro"/>
</dbReference>
<protein>
    <recommendedName>
        <fullName evidence="4">ABC transmembrane type-1 domain-containing protein</fullName>
    </recommendedName>
</protein>
<dbReference type="InterPro" id="IPR011527">
    <property type="entry name" value="ABC1_TM_dom"/>
</dbReference>